<dbReference type="OrthoDB" id="9806643at2"/>
<dbReference type="RefSeq" id="WP_093973217.1">
    <property type="nucleotide sequence ID" value="NZ_FXXQ01000003.1"/>
</dbReference>
<evidence type="ECO:0000256" key="1">
    <source>
        <dbReference type="ARBA" id="ARBA00022603"/>
    </source>
</evidence>
<sequence>MKLRIAAVGRLRPGPEQLLIQDYLDRFDKTGRNLGLGPISIHEVEAKKSGMSAEAKQLEKAIGPCSPICTLDERGKVISSPDLAQIIAQWRDEGESEPVFVIGGADGIDPGLRRRADTSLSFGKMVWPHMLVRVMLAEQLYRASSILAGNPYHRS</sequence>
<dbReference type="PANTHER" id="PTHR33603:SF1">
    <property type="entry name" value="RIBOSOMAL RNA LARGE SUBUNIT METHYLTRANSFERASE H"/>
    <property type="match status" value="1"/>
</dbReference>
<dbReference type="Proteomes" id="UP000201838">
    <property type="component" value="Unassembled WGS sequence"/>
</dbReference>
<dbReference type="GO" id="GO:0005737">
    <property type="term" value="C:cytoplasm"/>
    <property type="evidence" value="ECO:0007669"/>
    <property type="project" value="UniProtKB-SubCell"/>
</dbReference>
<dbReference type="GO" id="GO:0070038">
    <property type="term" value="F:rRNA (pseudouridine-N3-)-methyltransferase activity"/>
    <property type="evidence" value="ECO:0007669"/>
    <property type="project" value="UniProtKB-UniRule"/>
</dbReference>
<dbReference type="Gene3D" id="3.40.1280.10">
    <property type="match status" value="1"/>
</dbReference>
<keyword evidence="5" id="KW-0963">Cytoplasm</keyword>
<evidence type="ECO:0000256" key="2">
    <source>
        <dbReference type="ARBA" id="ARBA00022679"/>
    </source>
</evidence>
<gene>
    <name evidence="5 6" type="primary">rlmH</name>
    <name evidence="6" type="ORF">BOA8489_01343</name>
</gene>
<evidence type="ECO:0000256" key="4">
    <source>
        <dbReference type="ARBA" id="ARBA00038303"/>
    </source>
</evidence>
<comment type="catalytic activity">
    <reaction evidence="5">
        <text>pseudouridine(1915) in 23S rRNA + S-adenosyl-L-methionine = N(3)-methylpseudouridine(1915) in 23S rRNA + S-adenosyl-L-homocysteine + H(+)</text>
        <dbReference type="Rhea" id="RHEA:42752"/>
        <dbReference type="Rhea" id="RHEA-COMP:10221"/>
        <dbReference type="Rhea" id="RHEA-COMP:10222"/>
        <dbReference type="ChEBI" id="CHEBI:15378"/>
        <dbReference type="ChEBI" id="CHEBI:57856"/>
        <dbReference type="ChEBI" id="CHEBI:59789"/>
        <dbReference type="ChEBI" id="CHEBI:65314"/>
        <dbReference type="ChEBI" id="CHEBI:74486"/>
        <dbReference type="EC" id="2.1.1.177"/>
    </reaction>
</comment>
<dbReference type="InterPro" id="IPR003742">
    <property type="entry name" value="RlmH-like"/>
</dbReference>
<comment type="subcellular location">
    <subcellularLocation>
        <location evidence="5">Cytoplasm</location>
    </subcellularLocation>
</comment>
<proteinExistence type="inferred from homology"/>
<protein>
    <recommendedName>
        <fullName evidence="5">Ribosomal RNA large subunit methyltransferase H</fullName>
        <ecNumber evidence="5">2.1.1.177</ecNumber>
    </recommendedName>
    <alternativeName>
        <fullName evidence="5">23S rRNA (pseudouridine1915-N3)-methyltransferase</fullName>
    </alternativeName>
    <alternativeName>
        <fullName evidence="5">23S rRNA m3Psi1915 methyltransferase</fullName>
    </alternativeName>
    <alternativeName>
        <fullName evidence="5">rRNA (pseudouridine-N3-)-methyltransferase RlmH</fullName>
    </alternativeName>
</protein>
<dbReference type="AlphaFoldDB" id="A0A238IXM9"/>
<keyword evidence="3 5" id="KW-0949">S-adenosyl-L-methionine</keyword>
<dbReference type="NCBIfam" id="NF000989">
    <property type="entry name" value="PRK00103.2-3"/>
    <property type="match status" value="1"/>
</dbReference>
<comment type="subunit">
    <text evidence="5">Homodimer.</text>
</comment>
<dbReference type="InterPro" id="IPR029026">
    <property type="entry name" value="tRNA_m1G_MTases_N"/>
</dbReference>
<evidence type="ECO:0000256" key="5">
    <source>
        <dbReference type="HAMAP-Rule" id="MF_00658"/>
    </source>
</evidence>
<dbReference type="EC" id="2.1.1.177" evidence="5"/>
<keyword evidence="1 5" id="KW-0489">Methyltransferase</keyword>
<organism evidence="6 7">
    <name type="scientific">Boseongicola aestuarii</name>
    <dbReference type="NCBI Taxonomy" id="1470561"/>
    <lineage>
        <taxon>Bacteria</taxon>
        <taxon>Pseudomonadati</taxon>
        <taxon>Pseudomonadota</taxon>
        <taxon>Alphaproteobacteria</taxon>
        <taxon>Rhodobacterales</taxon>
        <taxon>Paracoccaceae</taxon>
        <taxon>Boseongicola</taxon>
    </lineage>
</organism>
<feature type="binding site" evidence="5">
    <location>
        <position position="103"/>
    </location>
    <ligand>
        <name>S-adenosyl-L-methionine</name>
        <dbReference type="ChEBI" id="CHEBI:59789"/>
    </ligand>
</feature>
<keyword evidence="7" id="KW-1185">Reference proteome</keyword>
<reference evidence="6 7" key="1">
    <citation type="submission" date="2017-05" db="EMBL/GenBank/DDBJ databases">
        <authorList>
            <person name="Song R."/>
            <person name="Chenine A.L."/>
            <person name="Ruprecht R.M."/>
        </authorList>
    </citation>
    <scope>NUCLEOTIDE SEQUENCE [LARGE SCALE GENOMIC DNA]</scope>
    <source>
        <strain evidence="6 7">CECT 8489</strain>
    </source>
</reference>
<comment type="function">
    <text evidence="5">Specifically methylates the pseudouridine at position 1915 (m3Psi1915) in 23S rRNA.</text>
</comment>
<dbReference type="NCBIfam" id="NF000988">
    <property type="entry name" value="PRK00103.2-2"/>
    <property type="match status" value="1"/>
</dbReference>
<dbReference type="Pfam" id="PF02590">
    <property type="entry name" value="SPOUT_MTase"/>
    <property type="match status" value="1"/>
</dbReference>
<keyword evidence="5" id="KW-0698">rRNA processing</keyword>
<dbReference type="HAMAP" id="MF_00658">
    <property type="entry name" value="23SrRNA_methyltr_H"/>
    <property type="match status" value="1"/>
</dbReference>
<accession>A0A238IXM9</accession>
<keyword evidence="2 5" id="KW-0808">Transferase</keyword>
<evidence type="ECO:0000313" key="6">
    <source>
        <dbReference type="EMBL" id="SMX23239.1"/>
    </source>
</evidence>
<feature type="binding site" evidence="5">
    <location>
        <position position="71"/>
    </location>
    <ligand>
        <name>S-adenosyl-L-methionine</name>
        <dbReference type="ChEBI" id="CHEBI:59789"/>
    </ligand>
</feature>
<name>A0A238IXM9_9RHOB</name>
<dbReference type="EMBL" id="FXXQ01000003">
    <property type="protein sequence ID" value="SMX23239.1"/>
    <property type="molecule type" value="Genomic_DNA"/>
</dbReference>
<dbReference type="CDD" id="cd18081">
    <property type="entry name" value="RlmH-like"/>
    <property type="match status" value="1"/>
</dbReference>
<evidence type="ECO:0000313" key="7">
    <source>
        <dbReference type="Proteomes" id="UP000201838"/>
    </source>
</evidence>
<comment type="similarity">
    <text evidence="4 5">Belongs to the RNA methyltransferase RlmH family.</text>
</comment>
<feature type="binding site" evidence="5">
    <location>
        <begin position="122"/>
        <end position="127"/>
    </location>
    <ligand>
        <name>S-adenosyl-L-methionine</name>
        <dbReference type="ChEBI" id="CHEBI:59789"/>
    </ligand>
</feature>
<dbReference type="InterPro" id="IPR029028">
    <property type="entry name" value="Alpha/beta_knot_MTases"/>
</dbReference>
<dbReference type="PIRSF" id="PIRSF004505">
    <property type="entry name" value="MT_bac"/>
    <property type="match status" value="1"/>
</dbReference>
<evidence type="ECO:0000256" key="3">
    <source>
        <dbReference type="ARBA" id="ARBA00022691"/>
    </source>
</evidence>
<dbReference type="PANTHER" id="PTHR33603">
    <property type="entry name" value="METHYLTRANSFERASE"/>
    <property type="match status" value="1"/>
</dbReference>
<dbReference type="SUPFAM" id="SSF75217">
    <property type="entry name" value="alpha/beta knot"/>
    <property type="match status" value="1"/>
</dbReference>